<dbReference type="PROSITE" id="PS00679">
    <property type="entry name" value="BETA_AMYLASE_2"/>
    <property type="match status" value="1"/>
</dbReference>
<proteinExistence type="inferred from homology"/>
<dbReference type="InParanoid" id="A0A2P6NV74"/>
<evidence type="ECO:0000256" key="4">
    <source>
        <dbReference type="ARBA" id="ARBA00022801"/>
    </source>
</evidence>
<evidence type="ECO:0000256" key="6">
    <source>
        <dbReference type="ARBA" id="ARBA00023295"/>
    </source>
</evidence>
<dbReference type="InterPro" id="IPR001554">
    <property type="entry name" value="Glyco_hydro_14"/>
</dbReference>
<evidence type="ECO:0000313" key="9">
    <source>
        <dbReference type="EMBL" id="PRP87859.1"/>
    </source>
</evidence>
<keyword evidence="4 8" id="KW-0378">Hydrolase</keyword>
<keyword evidence="6 8" id="KW-0326">Glycosidase</keyword>
<dbReference type="OrthoDB" id="1660156at2759"/>
<dbReference type="Pfam" id="PF01373">
    <property type="entry name" value="Glyco_hydro_14"/>
    <property type="match status" value="1"/>
</dbReference>
<comment type="caution">
    <text evidence="9">The sequence shown here is derived from an EMBL/GenBank/DDBJ whole genome shotgun (WGS) entry which is preliminary data.</text>
</comment>
<comment type="similarity">
    <text evidence="2 8">Belongs to the glycosyl hydrolase 14 family.</text>
</comment>
<dbReference type="InterPro" id="IPR018238">
    <property type="entry name" value="Glyco_hydro_14_CS"/>
</dbReference>
<accession>A0A2P6NV74</accession>
<protein>
    <recommendedName>
        <fullName evidence="3 8">Beta-amylase</fullName>
        <ecNumber evidence="3 8">3.2.1.2</ecNumber>
    </recommendedName>
</protein>
<gene>
    <name evidence="9" type="ORF">PROFUN_04333</name>
</gene>
<organism evidence="9 10">
    <name type="scientific">Planoprotostelium fungivorum</name>
    <dbReference type="NCBI Taxonomy" id="1890364"/>
    <lineage>
        <taxon>Eukaryota</taxon>
        <taxon>Amoebozoa</taxon>
        <taxon>Evosea</taxon>
        <taxon>Variosea</taxon>
        <taxon>Cavosteliida</taxon>
        <taxon>Cavosteliaceae</taxon>
        <taxon>Planoprotostelium</taxon>
    </lineage>
</organism>
<comment type="catalytic activity">
    <reaction evidence="1 8">
        <text>Hydrolysis of (1-&gt;4)-alpha-D-glucosidic linkages in polysaccharides so as to remove successive maltose units from the non-reducing ends of the chains.</text>
        <dbReference type="EC" id="3.2.1.2"/>
    </reaction>
</comment>
<keyword evidence="10" id="KW-1185">Reference proteome</keyword>
<keyword evidence="7 8" id="KW-0624">Polysaccharide degradation</keyword>
<evidence type="ECO:0000256" key="3">
    <source>
        <dbReference type="ARBA" id="ARBA00012594"/>
    </source>
</evidence>
<dbReference type="STRING" id="1890364.A0A2P6NV74"/>
<evidence type="ECO:0000256" key="8">
    <source>
        <dbReference type="RuleBase" id="RU000509"/>
    </source>
</evidence>
<name>A0A2P6NV74_9EUKA</name>
<dbReference type="Proteomes" id="UP000241769">
    <property type="component" value="Unassembled WGS sequence"/>
</dbReference>
<dbReference type="GO" id="GO:0000272">
    <property type="term" value="P:polysaccharide catabolic process"/>
    <property type="evidence" value="ECO:0007669"/>
    <property type="project" value="UniProtKB-KW"/>
</dbReference>
<dbReference type="PANTHER" id="PTHR31352:SF1">
    <property type="entry name" value="BETA-AMYLASE 3, CHLOROPLASTIC"/>
    <property type="match status" value="1"/>
</dbReference>
<dbReference type="InterPro" id="IPR017853">
    <property type="entry name" value="GH"/>
</dbReference>
<dbReference type="AlphaFoldDB" id="A0A2P6NV74"/>
<dbReference type="Gene3D" id="3.20.20.80">
    <property type="entry name" value="Glycosidases"/>
    <property type="match status" value="1"/>
</dbReference>
<reference evidence="9 10" key="1">
    <citation type="journal article" date="2018" name="Genome Biol. Evol.">
        <title>Multiple Roots of Fruiting Body Formation in Amoebozoa.</title>
        <authorList>
            <person name="Hillmann F."/>
            <person name="Forbes G."/>
            <person name="Novohradska S."/>
            <person name="Ferling I."/>
            <person name="Riege K."/>
            <person name="Groth M."/>
            <person name="Westermann M."/>
            <person name="Marz M."/>
            <person name="Spaller T."/>
            <person name="Winckler T."/>
            <person name="Schaap P."/>
            <person name="Glockner G."/>
        </authorList>
    </citation>
    <scope>NUCLEOTIDE SEQUENCE [LARGE SCALE GENOMIC DNA]</scope>
    <source>
        <strain evidence="9 10">Jena</strain>
    </source>
</reference>
<evidence type="ECO:0000256" key="1">
    <source>
        <dbReference type="ARBA" id="ARBA00000546"/>
    </source>
</evidence>
<dbReference type="EMBL" id="MDYQ01000017">
    <property type="protein sequence ID" value="PRP87859.1"/>
    <property type="molecule type" value="Genomic_DNA"/>
</dbReference>
<evidence type="ECO:0000256" key="7">
    <source>
        <dbReference type="ARBA" id="ARBA00023326"/>
    </source>
</evidence>
<dbReference type="GO" id="GO:0016161">
    <property type="term" value="F:beta-amylase activity"/>
    <property type="evidence" value="ECO:0007669"/>
    <property type="project" value="UniProtKB-EC"/>
</dbReference>
<dbReference type="PRINTS" id="PR00750">
    <property type="entry name" value="BETAAMYLASE"/>
</dbReference>
<dbReference type="PROSITE" id="PS00506">
    <property type="entry name" value="BETA_AMYLASE_1"/>
    <property type="match status" value="1"/>
</dbReference>
<sequence length="472" mass="52345">MSNCFGTWGKWKDPLQTTNGPTRSSMKTVLPLLLLLAAAAAVPTSVMLPLDVINNDGQLSDAGKLKNQFSQLKAGGVDGIMTDVWWGLVEKQPKVYNFDAYKTMFHMARDAGLHVQAVLSFHKCGGNVGDSCNIPLPSWVLDIGKTNPDIFYQGPLRQPDDEYLSCGVDNIALFQGRTAVQLYSDFMNAFASSLSDLLSTTITEVQVGLGPAGEMRYPSYQLSKWKYCGIGGFQAYDKYLLAELKVAADNKKRPLWGLSPPSDAGDYNSMPSDTGYFSSRDHDSVHSKYGHFFNAWYFNRLLKHGSDILSQANSIFSPKRVEVAAKISGIHWWYDSDHHAAELTAGYQNVNGVDAYLNIAKMFKRYNVTFDFTCLEMFDQNDSCKSKAATLVKQTRKAAVTAGVEYAGENALPICTDRGCSAAQLNQIVYQASNIKGHNIKQFTFLRLTDSLFNGSTWQQFVGFVRDLTNKK</sequence>
<evidence type="ECO:0000256" key="2">
    <source>
        <dbReference type="ARBA" id="ARBA00005652"/>
    </source>
</evidence>
<dbReference type="PANTHER" id="PTHR31352">
    <property type="entry name" value="BETA-AMYLASE 1, CHLOROPLASTIC"/>
    <property type="match status" value="1"/>
</dbReference>
<evidence type="ECO:0000256" key="5">
    <source>
        <dbReference type="ARBA" id="ARBA00023277"/>
    </source>
</evidence>
<keyword evidence="5 8" id="KW-0119">Carbohydrate metabolism</keyword>
<evidence type="ECO:0000313" key="10">
    <source>
        <dbReference type="Proteomes" id="UP000241769"/>
    </source>
</evidence>
<dbReference type="EC" id="3.2.1.2" evidence="3 8"/>
<dbReference type="SUPFAM" id="SSF51445">
    <property type="entry name" value="(Trans)glycosidases"/>
    <property type="match status" value="1"/>
</dbReference>